<name>F0WHS2_9STRA</name>
<sequence>MNSNLTNNGPWFTPSEPSYGSNYTMDTSQSQGRIPPSNYAAPLVHDAAEESDYDNEPPLLEELGIHFEQIWVKTQSVLLPMKQINEHILDDADLAGPLVYCFVFGMCLLLSAKVHFGYIYGFGVISCLSMYLLMNLLSPQRTIDIYRVCSVLGYCLLPIIALAALNIVLSIKDLGFVGFAVASVCAMWSTHTASRFFEKALFMSEQKYLVAYPIMLVYSCFVLITVF</sequence>
<dbReference type="GO" id="GO:0048280">
    <property type="term" value="P:vesicle fusion with Golgi apparatus"/>
    <property type="evidence" value="ECO:0007669"/>
    <property type="project" value="TreeGrafter"/>
</dbReference>
<dbReference type="Pfam" id="PF04893">
    <property type="entry name" value="Yip1"/>
    <property type="match status" value="1"/>
</dbReference>
<evidence type="ECO:0000256" key="7">
    <source>
        <dbReference type="SAM" id="MobiDB-lite"/>
    </source>
</evidence>
<dbReference type="GO" id="GO:0000139">
    <property type="term" value="C:Golgi membrane"/>
    <property type="evidence" value="ECO:0007669"/>
    <property type="project" value="UniProtKB-SubCell"/>
</dbReference>
<dbReference type="EMBL" id="FR824148">
    <property type="protein sequence ID" value="CCA20797.1"/>
    <property type="molecule type" value="Genomic_DNA"/>
</dbReference>
<evidence type="ECO:0000256" key="5">
    <source>
        <dbReference type="ARBA" id="ARBA00023136"/>
    </source>
</evidence>
<keyword evidence="5 6" id="KW-0472">Membrane</keyword>
<evidence type="ECO:0000313" key="9">
    <source>
        <dbReference type="EMBL" id="CCA20797.1"/>
    </source>
</evidence>
<feature type="transmembrane region" description="Helical" evidence="6">
    <location>
        <begin position="209"/>
        <end position="226"/>
    </location>
</feature>
<feature type="region of interest" description="Disordered" evidence="7">
    <location>
        <begin position="1"/>
        <end position="32"/>
    </location>
</feature>
<feature type="transmembrane region" description="Helical" evidence="6">
    <location>
        <begin position="175"/>
        <end position="197"/>
    </location>
</feature>
<feature type="transmembrane region" description="Helical" evidence="6">
    <location>
        <begin position="149"/>
        <end position="169"/>
    </location>
</feature>
<dbReference type="AlphaFoldDB" id="F0WHS2"/>
<reference evidence="9" key="1">
    <citation type="journal article" date="2011" name="PLoS Biol.">
        <title>Gene gain and loss during evolution of obligate parasitism in the white rust pathogen of Arabidopsis thaliana.</title>
        <authorList>
            <person name="Kemen E."/>
            <person name="Gardiner A."/>
            <person name="Schultz-Larsen T."/>
            <person name="Kemen A.C."/>
            <person name="Balmuth A.L."/>
            <person name="Robert-Seilaniantz A."/>
            <person name="Bailey K."/>
            <person name="Holub E."/>
            <person name="Studholme D.J."/>
            <person name="Maclean D."/>
            <person name="Jones J.D."/>
        </authorList>
    </citation>
    <scope>NUCLEOTIDE SEQUENCE</scope>
</reference>
<comment type="caution">
    <text evidence="6">Lacks conserved residue(s) required for the propagation of feature annotation.</text>
</comment>
<protein>
    <recommendedName>
        <fullName evidence="6">Protein YIPF</fullName>
    </recommendedName>
</protein>
<accession>F0WHS2</accession>
<evidence type="ECO:0000256" key="1">
    <source>
        <dbReference type="ARBA" id="ARBA00004141"/>
    </source>
</evidence>
<gene>
    <name evidence="9" type="primary">AlNc14C103G6129</name>
    <name evidence="9" type="ORF">ALNC14_069400</name>
</gene>
<evidence type="ECO:0000256" key="2">
    <source>
        <dbReference type="ARBA" id="ARBA00010596"/>
    </source>
</evidence>
<organism evidence="9">
    <name type="scientific">Albugo laibachii Nc14</name>
    <dbReference type="NCBI Taxonomy" id="890382"/>
    <lineage>
        <taxon>Eukaryota</taxon>
        <taxon>Sar</taxon>
        <taxon>Stramenopiles</taxon>
        <taxon>Oomycota</taxon>
        <taxon>Peronosporomycetes</taxon>
        <taxon>Albuginales</taxon>
        <taxon>Albuginaceae</taxon>
        <taxon>Albugo</taxon>
    </lineage>
</organism>
<dbReference type="PANTHER" id="PTHR21236">
    <property type="entry name" value="GOLGI MEMBRANE PROTEIN YIP1"/>
    <property type="match status" value="1"/>
</dbReference>
<comment type="subcellular location">
    <subcellularLocation>
        <location evidence="6">Golgi apparatus membrane</location>
        <topology evidence="6">Multi-pass membrane protein</topology>
    </subcellularLocation>
    <subcellularLocation>
        <location evidence="1">Membrane</location>
        <topology evidence="1">Multi-pass membrane protein</topology>
    </subcellularLocation>
</comment>
<keyword evidence="4 6" id="KW-1133">Transmembrane helix</keyword>
<dbReference type="PANTHER" id="PTHR21236:SF2">
    <property type="entry name" value="PROTEIN YIPF"/>
    <property type="match status" value="1"/>
</dbReference>
<comment type="similarity">
    <text evidence="2 6">Belongs to the YIP1 family.</text>
</comment>
<evidence type="ECO:0000256" key="3">
    <source>
        <dbReference type="ARBA" id="ARBA00022692"/>
    </source>
</evidence>
<keyword evidence="3 6" id="KW-0812">Transmembrane</keyword>
<reference evidence="9" key="2">
    <citation type="submission" date="2011-02" db="EMBL/GenBank/DDBJ databases">
        <authorList>
            <person name="MacLean D."/>
        </authorList>
    </citation>
    <scope>NUCLEOTIDE SEQUENCE</scope>
</reference>
<evidence type="ECO:0000256" key="6">
    <source>
        <dbReference type="RuleBase" id="RU361264"/>
    </source>
</evidence>
<proteinExistence type="inferred from homology"/>
<evidence type="ECO:0000259" key="8">
    <source>
        <dbReference type="Pfam" id="PF04893"/>
    </source>
</evidence>
<feature type="domain" description="Yip1" evidence="8">
    <location>
        <begin position="80"/>
        <end position="224"/>
    </location>
</feature>
<dbReference type="InterPro" id="IPR006977">
    <property type="entry name" value="Yip1_dom"/>
</dbReference>
<evidence type="ECO:0000256" key="4">
    <source>
        <dbReference type="ARBA" id="ARBA00022989"/>
    </source>
</evidence>
<dbReference type="InterPro" id="IPR045231">
    <property type="entry name" value="Yip1/4-like"/>
</dbReference>
<dbReference type="GO" id="GO:0005802">
    <property type="term" value="C:trans-Golgi network"/>
    <property type="evidence" value="ECO:0007669"/>
    <property type="project" value="TreeGrafter"/>
</dbReference>
<feature type="transmembrane region" description="Helical" evidence="6">
    <location>
        <begin position="118"/>
        <end position="137"/>
    </location>
</feature>
<dbReference type="GO" id="GO:0006888">
    <property type="term" value="P:endoplasmic reticulum to Golgi vesicle-mediated transport"/>
    <property type="evidence" value="ECO:0007669"/>
    <property type="project" value="InterPro"/>
</dbReference>
<dbReference type="HOGENOM" id="CLU_074741_4_0_1"/>